<keyword evidence="1" id="KW-0597">Phosphoprotein</keyword>
<evidence type="ECO:0000256" key="1">
    <source>
        <dbReference type="PROSITE-ProRule" id="PRU00169"/>
    </source>
</evidence>
<sequence length="319" mass="36272">MSDNDLLMFNDEQLESATELETPWNILIVDDEEDIHQVTRLVLSRFRIEGRPLNILSARTVPEAHKILLEEPNLAVAILDVVMEEEDSGLQLARYIREEKGNHFTRIVLRTGQPGQAPEADVVERYDINDYKEKTELTTQKLRTMCISLIRSYRDLCQIDEHRRGLQRLISTTSEIFEATQLATFASIILEQVMILLRLNKDAIFCQLIQRTPMDGAVDNGEPDFHVLAASGEHQHLVNQQLSGVLNPEILKAMQDALTAKQTIFTEHSVTGYYRSISGNENILYVATGRTLSTLDKELLDLYSRHVALAYEHLAKTEG</sequence>
<reference evidence="3" key="1">
    <citation type="submission" date="2022-07" db="EMBL/GenBank/DDBJ databases">
        <title>Complete genome sequence of Salinispirillum sp. LH10-3-1 capable of multiple carbohydrate inversion isolated from a soda lake.</title>
        <authorList>
            <person name="Liu J."/>
            <person name="Zhai Y."/>
            <person name="Zhang H."/>
            <person name="Yang H."/>
            <person name="Qu J."/>
            <person name="Li J."/>
        </authorList>
    </citation>
    <scope>NUCLEOTIDE SEQUENCE</scope>
    <source>
        <strain evidence="3">LH 10-3-1</strain>
    </source>
</reference>
<gene>
    <name evidence="3" type="ORF">NFC81_00855</name>
</gene>
<dbReference type="InterPro" id="IPR021800">
    <property type="entry name" value="DUF3369"/>
</dbReference>
<dbReference type="EMBL" id="CP101717">
    <property type="protein sequence ID" value="WLD58359.1"/>
    <property type="molecule type" value="Genomic_DNA"/>
</dbReference>
<feature type="modified residue" description="4-aspartylphosphate" evidence="1">
    <location>
        <position position="80"/>
    </location>
</feature>
<dbReference type="InterPro" id="IPR001789">
    <property type="entry name" value="Sig_transdc_resp-reg_receiver"/>
</dbReference>
<dbReference type="AlphaFoldDB" id="A0AB38YG48"/>
<dbReference type="PROSITE" id="PS50110">
    <property type="entry name" value="RESPONSE_REGULATORY"/>
    <property type="match status" value="1"/>
</dbReference>
<name>A0AB38YG48_9GAMM</name>
<proteinExistence type="predicted"/>
<dbReference type="SUPFAM" id="SSF52172">
    <property type="entry name" value="CheY-like"/>
    <property type="match status" value="1"/>
</dbReference>
<dbReference type="Pfam" id="PF11849">
    <property type="entry name" value="DUF3369"/>
    <property type="match status" value="1"/>
</dbReference>
<dbReference type="GO" id="GO:0000160">
    <property type="term" value="P:phosphorelay signal transduction system"/>
    <property type="evidence" value="ECO:0007669"/>
    <property type="project" value="InterPro"/>
</dbReference>
<organism evidence="3">
    <name type="scientific">Salinispirillum sp. LH 10-3-1</name>
    <dbReference type="NCBI Taxonomy" id="2952525"/>
    <lineage>
        <taxon>Bacteria</taxon>
        <taxon>Pseudomonadati</taxon>
        <taxon>Pseudomonadota</taxon>
        <taxon>Gammaproteobacteria</taxon>
        <taxon>Oceanospirillales</taxon>
        <taxon>Saccharospirillaceae</taxon>
        <taxon>Salinispirillum</taxon>
    </lineage>
</organism>
<dbReference type="InterPro" id="IPR011006">
    <property type="entry name" value="CheY-like_superfamily"/>
</dbReference>
<dbReference type="Gene3D" id="3.40.50.2300">
    <property type="match status" value="1"/>
</dbReference>
<accession>A0AB38YG48</accession>
<evidence type="ECO:0000259" key="2">
    <source>
        <dbReference type="PROSITE" id="PS50110"/>
    </source>
</evidence>
<protein>
    <submittedName>
        <fullName evidence="3">DUF3369 domain-containing protein</fullName>
    </submittedName>
</protein>
<evidence type="ECO:0000313" key="3">
    <source>
        <dbReference type="EMBL" id="WLD58359.1"/>
    </source>
</evidence>
<feature type="domain" description="Response regulatory" evidence="2">
    <location>
        <begin position="25"/>
        <end position="149"/>
    </location>
</feature>
<dbReference type="RefSeq" id="WP_304995645.1">
    <property type="nucleotide sequence ID" value="NZ_CP101717.1"/>
</dbReference>